<dbReference type="PANTHER" id="PTHR21580">
    <property type="entry name" value="SHIPPO-1-RELATED"/>
    <property type="match status" value="1"/>
</dbReference>
<keyword evidence="3" id="KW-1185">Reference proteome</keyword>
<evidence type="ECO:0000313" key="3">
    <source>
        <dbReference type="Proteomes" id="UP000265000"/>
    </source>
</evidence>
<reference evidence="2" key="1">
    <citation type="submission" date="2025-08" db="UniProtKB">
        <authorList>
            <consortium name="Ensembl"/>
        </authorList>
    </citation>
    <scope>IDENTIFICATION</scope>
</reference>
<dbReference type="GO" id="GO:0005856">
    <property type="term" value="C:cytoskeleton"/>
    <property type="evidence" value="ECO:0007669"/>
    <property type="project" value="TreeGrafter"/>
</dbReference>
<evidence type="ECO:0000313" key="2">
    <source>
        <dbReference type="Ensembl" id="ENSFHEP00000029449.1"/>
    </source>
</evidence>
<organism evidence="2 3">
    <name type="scientific">Fundulus heteroclitus</name>
    <name type="common">Killifish</name>
    <name type="synonym">Mummichog</name>
    <dbReference type="NCBI Taxonomy" id="8078"/>
    <lineage>
        <taxon>Eukaryota</taxon>
        <taxon>Metazoa</taxon>
        <taxon>Chordata</taxon>
        <taxon>Craniata</taxon>
        <taxon>Vertebrata</taxon>
        <taxon>Euteleostomi</taxon>
        <taxon>Actinopterygii</taxon>
        <taxon>Neopterygii</taxon>
        <taxon>Teleostei</taxon>
        <taxon>Neoteleostei</taxon>
        <taxon>Acanthomorphata</taxon>
        <taxon>Ovalentaria</taxon>
        <taxon>Atherinomorphae</taxon>
        <taxon>Cyprinodontiformes</taxon>
        <taxon>Fundulidae</taxon>
        <taxon>Fundulus</taxon>
    </lineage>
</organism>
<name>A0A3Q2QPU3_FUNHE</name>
<dbReference type="PANTHER" id="PTHR21580:SF28">
    <property type="entry name" value="BOREALIN N-TERMINAL DOMAIN-CONTAINING PROTEIN-RELATED"/>
    <property type="match status" value="1"/>
</dbReference>
<dbReference type="AlphaFoldDB" id="A0A3Q2QPU3"/>
<evidence type="ECO:0000256" key="1">
    <source>
        <dbReference type="SAM" id="MobiDB-lite"/>
    </source>
</evidence>
<accession>A0A3Q2QPU3</accession>
<protein>
    <submittedName>
        <fullName evidence="2">Uncharacterized protein</fullName>
    </submittedName>
</protein>
<dbReference type="InterPro" id="IPR051291">
    <property type="entry name" value="CIMAP"/>
</dbReference>
<proteinExistence type="predicted"/>
<dbReference type="Proteomes" id="UP000265000">
    <property type="component" value="Unplaced"/>
</dbReference>
<dbReference type="Ensembl" id="ENSFHET00000032098.1">
    <property type="protein sequence ID" value="ENSFHEP00000029449.1"/>
    <property type="gene ID" value="ENSFHEG00000014273.1"/>
</dbReference>
<sequence length="252" mass="28237">MKVQTCTAPDPWVGTWRPHKSKGPIAAQYGSPRPIYMLPGLTGAIQHDPTKPKSPAFSIMSRRKVANADCSPRPIYTLPPNYTRYGKDGTLAFSVHGRLKPLAPFCPPGPGRLGPLFSKLSPFKSPPAYTLSSRPKEITKNQNPGYNKSKNEMKIKRTVSKTNLKTWIYCCFLELWHSLQTPGQAAYNATDPYISKTKPPHWTMRGRNFPPYKAAQTTEVSNILCSRKTPSFSFEVRHSQHTVPLIVNVDEI</sequence>
<feature type="region of interest" description="Disordered" evidence="1">
    <location>
        <begin position="128"/>
        <end position="149"/>
    </location>
</feature>
<dbReference type="GeneTree" id="ENSGT00940000161995"/>
<reference evidence="2" key="2">
    <citation type="submission" date="2025-09" db="UniProtKB">
        <authorList>
            <consortium name="Ensembl"/>
        </authorList>
    </citation>
    <scope>IDENTIFICATION</scope>
</reference>